<protein>
    <submittedName>
        <fullName evidence="1">Uncharacterized protein</fullName>
    </submittedName>
</protein>
<proteinExistence type="predicted"/>
<dbReference type="AlphaFoldDB" id="A0A0J8U4C5"/>
<sequence length="102" mass="10860">MSDPLTTAIPLPADFVEEFIAQANDTSLDEEPLDLKLDSDGLRLHLTNINPGHSPYLALNREGSTVRALICSGSDVDALTIVDLSNPREAATAALGAWDTTL</sequence>
<evidence type="ECO:0000313" key="2">
    <source>
        <dbReference type="Proteomes" id="UP000037594"/>
    </source>
</evidence>
<gene>
    <name evidence="1" type="ORF">ACT17_22855</name>
</gene>
<reference evidence="1 2" key="1">
    <citation type="submission" date="2015-06" db="EMBL/GenBank/DDBJ databases">
        <title>Genome sequence of Mycobacterium conceptionense strain MLE.</title>
        <authorList>
            <person name="Greninger A.L."/>
            <person name="Cunningham G."/>
            <person name="Chiu C.Y."/>
            <person name="Miller S."/>
        </authorList>
    </citation>
    <scope>NUCLEOTIDE SEQUENCE [LARGE SCALE GENOMIC DNA]</scope>
    <source>
        <strain evidence="1 2">MLE</strain>
    </source>
</reference>
<accession>A0A0J8U4C5</accession>
<dbReference type="Proteomes" id="UP000037594">
    <property type="component" value="Unassembled WGS sequence"/>
</dbReference>
<organism evidence="1 2">
    <name type="scientific">Mycolicibacterium conceptionense</name>
    <dbReference type="NCBI Taxonomy" id="451644"/>
    <lineage>
        <taxon>Bacteria</taxon>
        <taxon>Bacillati</taxon>
        <taxon>Actinomycetota</taxon>
        <taxon>Actinomycetes</taxon>
        <taxon>Mycobacteriales</taxon>
        <taxon>Mycobacteriaceae</taxon>
        <taxon>Mycolicibacterium</taxon>
    </lineage>
</organism>
<dbReference type="RefSeq" id="WP_048896197.1">
    <property type="nucleotide sequence ID" value="NZ_LFOD01000025.1"/>
</dbReference>
<dbReference type="PATRIC" id="fig|451644.5.peg.4719"/>
<dbReference type="EMBL" id="LFOD01000025">
    <property type="protein sequence ID" value="KMV15937.1"/>
    <property type="molecule type" value="Genomic_DNA"/>
</dbReference>
<name>A0A0J8U4C5_9MYCO</name>
<evidence type="ECO:0000313" key="1">
    <source>
        <dbReference type="EMBL" id="KMV15937.1"/>
    </source>
</evidence>
<comment type="caution">
    <text evidence="1">The sequence shown here is derived from an EMBL/GenBank/DDBJ whole genome shotgun (WGS) entry which is preliminary data.</text>
</comment>